<evidence type="ECO:0000256" key="5">
    <source>
        <dbReference type="RuleBase" id="RU003682"/>
    </source>
</evidence>
<dbReference type="InterPro" id="IPR027443">
    <property type="entry name" value="IPNS-like_sf"/>
</dbReference>
<dbReference type="Gene3D" id="2.60.120.330">
    <property type="entry name" value="B-lactam Antibiotic, Isopenicillin N Synthase, Chain"/>
    <property type="match status" value="1"/>
</dbReference>
<evidence type="ECO:0000256" key="4">
    <source>
        <dbReference type="ARBA" id="ARBA00023004"/>
    </source>
</evidence>
<evidence type="ECO:0000256" key="2">
    <source>
        <dbReference type="ARBA" id="ARBA00022723"/>
    </source>
</evidence>
<dbReference type="PANTHER" id="PTHR10209:SF881">
    <property type="entry name" value="FI07970P-RELATED"/>
    <property type="match status" value="1"/>
</dbReference>
<gene>
    <name evidence="7" type="ORF">HND93_15655</name>
</gene>
<comment type="similarity">
    <text evidence="1 5">Belongs to the iron/ascorbate-dependent oxidoreductase family.</text>
</comment>
<dbReference type="PROSITE" id="PS51471">
    <property type="entry name" value="FE2OG_OXY"/>
    <property type="match status" value="1"/>
</dbReference>
<dbReference type="Proteomes" id="UP000584642">
    <property type="component" value="Unassembled WGS sequence"/>
</dbReference>
<dbReference type="Pfam" id="PF14226">
    <property type="entry name" value="DIOX_N"/>
    <property type="match status" value="1"/>
</dbReference>
<sequence>MDDFTTIPVIDVSVLNSADAGERAACAARIGDACRSTGFFYVVGHGIDPAMLAGVYDAARAFFEQPLADKMAVALSRSPQFRGYFPLKGEVTDTAFGGDPKEGFDISLELPADAAAGPYHRLRGPNQWPEGVPGFRERLTDYYDALSDLGRTLSRGFALALDLPEGFFAAKLGAPTAILRILHYPPVDAVPDPAALPPFGCGAHTDYGYLTILAQDDSGGLQVQNRAGAWIDVPPLPGSYVCNIGEMMARWTDDSFRATPHRVVRVSPGSRYSIPFFFHPDPDVMIEPLPAAIGAAATFEPVTSGAWLLRRLEGAYA</sequence>
<evidence type="ECO:0000256" key="3">
    <source>
        <dbReference type="ARBA" id="ARBA00023002"/>
    </source>
</evidence>
<name>A0ABX2T9Y7_9PROT</name>
<protein>
    <submittedName>
        <fullName evidence="7">Isopenicillin N synthase family oxygenase</fullName>
    </submittedName>
</protein>
<feature type="domain" description="Fe2OG dioxygenase" evidence="6">
    <location>
        <begin position="175"/>
        <end position="280"/>
    </location>
</feature>
<keyword evidence="8" id="KW-1185">Reference proteome</keyword>
<evidence type="ECO:0000313" key="8">
    <source>
        <dbReference type="Proteomes" id="UP000584642"/>
    </source>
</evidence>
<evidence type="ECO:0000313" key="7">
    <source>
        <dbReference type="EMBL" id="NYZ21152.1"/>
    </source>
</evidence>
<dbReference type="RefSeq" id="WP_180282937.1">
    <property type="nucleotide sequence ID" value="NZ_JABFDB010000011.1"/>
</dbReference>
<keyword evidence="4 5" id="KW-0408">Iron</keyword>
<dbReference type="SUPFAM" id="SSF51197">
    <property type="entry name" value="Clavaminate synthase-like"/>
    <property type="match status" value="1"/>
</dbReference>
<dbReference type="Pfam" id="PF03171">
    <property type="entry name" value="2OG-FeII_Oxy"/>
    <property type="match status" value="1"/>
</dbReference>
<dbReference type="PANTHER" id="PTHR10209">
    <property type="entry name" value="OXIDOREDUCTASE, 2OG-FE II OXYGENASE FAMILY PROTEIN"/>
    <property type="match status" value="1"/>
</dbReference>
<dbReference type="InterPro" id="IPR044861">
    <property type="entry name" value="IPNS-like_FE2OG_OXY"/>
</dbReference>
<keyword evidence="2 5" id="KW-0479">Metal-binding</keyword>
<reference evidence="7 8" key="1">
    <citation type="submission" date="2020-05" db="EMBL/GenBank/DDBJ databases">
        <title>Azospirillum oleiclasticum sp. nov, a nitrogen-fixing and heavy crude oil-emulsifying bacterium isolated from the crude oil of Yumen Oilfield.</title>
        <authorList>
            <person name="Wu D."/>
            <person name="Cai M."/>
            <person name="Zhang X."/>
        </authorList>
    </citation>
    <scope>NUCLEOTIDE SEQUENCE [LARGE SCALE GENOMIC DNA]</scope>
    <source>
        <strain evidence="7 8">ROY-1-1-2</strain>
    </source>
</reference>
<evidence type="ECO:0000256" key="1">
    <source>
        <dbReference type="ARBA" id="ARBA00008056"/>
    </source>
</evidence>
<proteinExistence type="inferred from homology"/>
<keyword evidence="3 5" id="KW-0560">Oxidoreductase</keyword>
<evidence type="ECO:0000259" key="6">
    <source>
        <dbReference type="PROSITE" id="PS51471"/>
    </source>
</evidence>
<dbReference type="InterPro" id="IPR005123">
    <property type="entry name" value="Oxoglu/Fe-dep_dioxygenase_dom"/>
</dbReference>
<dbReference type="EMBL" id="JABFDB010000011">
    <property type="protein sequence ID" value="NYZ21152.1"/>
    <property type="molecule type" value="Genomic_DNA"/>
</dbReference>
<dbReference type="PRINTS" id="PR00682">
    <property type="entry name" value="IPNSYNTHASE"/>
</dbReference>
<accession>A0ABX2T9Y7</accession>
<organism evidence="7 8">
    <name type="scientific">Azospirillum oleiclasticum</name>
    <dbReference type="NCBI Taxonomy" id="2735135"/>
    <lineage>
        <taxon>Bacteria</taxon>
        <taxon>Pseudomonadati</taxon>
        <taxon>Pseudomonadota</taxon>
        <taxon>Alphaproteobacteria</taxon>
        <taxon>Rhodospirillales</taxon>
        <taxon>Azospirillaceae</taxon>
        <taxon>Azospirillum</taxon>
    </lineage>
</organism>
<dbReference type="InterPro" id="IPR026992">
    <property type="entry name" value="DIOX_N"/>
</dbReference>
<comment type="caution">
    <text evidence="7">The sequence shown here is derived from an EMBL/GenBank/DDBJ whole genome shotgun (WGS) entry which is preliminary data.</text>
</comment>